<dbReference type="EC" id="1.1.1.100" evidence="2"/>
<dbReference type="AlphaFoldDB" id="A0AB34JF23"/>
<evidence type="ECO:0000313" key="6">
    <source>
        <dbReference type="Proteomes" id="UP001515480"/>
    </source>
</evidence>
<gene>
    <name evidence="5" type="ORF">AB1Y20_023033</name>
</gene>
<dbReference type="PRINTS" id="PR00081">
    <property type="entry name" value="GDHRDH"/>
</dbReference>
<dbReference type="PROSITE" id="PS00061">
    <property type="entry name" value="ADH_SHORT"/>
    <property type="match status" value="1"/>
</dbReference>
<dbReference type="InterPro" id="IPR020904">
    <property type="entry name" value="Sc_DH/Rdtase_CS"/>
</dbReference>
<dbReference type="GO" id="GO:0032787">
    <property type="term" value="P:monocarboxylic acid metabolic process"/>
    <property type="evidence" value="ECO:0007669"/>
    <property type="project" value="UniProtKB-ARBA"/>
</dbReference>
<dbReference type="PANTHER" id="PTHR42879:SF2">
    <property type="entry name" value="3-OXOACYL-[ACYL-CARRIER-PROTEIN] REDUCTASE FABG"/>
    <property type="match status" value="1"/>
</dbReference>
<dbReference type="PANTHER" id="PTHR42879">
    <property type="entry name" value="3-OXOACYL-(ACYL-CARRIER-PROTEIN) REDUCTASE"/>
    <property type="match status" value="1"/>
</dbReference>
<accession>A0AB34JF23</accession>
<evidence type="ECO:0000256" key="4">
    <source>
        <dbReference type="SAM" id="SignalP"/>
    </source>
</evidence>
<comment type="catalytic activity">
    <reaction evidence="3">
        <text>a (3R)-hydroxyacyl-[ACP] + NADP(+) = a 3-oxoacyl-[ACP] + NADPH + H(+)</text>
        <dbReference type="Rhea" id="RHEA:17397"/>
        <dbReference type="Rhea" id="RHEA-COMP:9916"/>
        <dbReference type="Rhea" id="RHEA-COMP:9945"/>
        <dbReference type="ChEBI" id="CHEBI:15378"/>
        <dbReference type="ChEBI" id="CHEBI:57783"/>
        <dbReference type="ChEBI" id="CHEBI:58349"/>
        <dbReference type="ChEBI" id="CHEBI:78776"/>
        <dbReference type="ChEBI" id="CHEBI:78827"/>
        <dbReference type="EC" id="1.1.1.100"/>
    </reaction>
</comment>
<dbReference type="FunFam" id="3.40.50.720:FF:000084">
    <property type="entry name" value="Short-chain dehydrogenase reductase"/>
    <property type="match status" value="1"/>
</dbReference>
<dbReference type="Proteomes" id="UP001515480">
    <property type="component" value="Unassembled WGS sequence"/>
</dbReference>
<dbReference type="EMBL" id="JBGBPQ010000009">
    <property type="protein sequence ID" value="KAL1519518.1"/>
    <property type="molecule type" value="Genomic_DNA"/>
</dbReference>
<comment type="caution">
    <text evidence="5">The sequence shown here is derived from an EMBL/GenBank/DDBJ whole genome shotgun (WGS) entry which is preliminary data.</text>
</comment>
<evidence type="ECO:0000256" key="3">
    <source>
        <dbReference type="ARBA" id="ARBA00048508"/>
    </source>
</evidence>
<dbReference type="PRINTS" id="PR00080">
    <property type="entry name" value="SDRFAMILY"/>
</dbReference>
<comment type="similarity">
    <text evidence="1">Belongs to the short-chain dehydrogenases/reductases (SDR) family.</text>
</comment>
<reference evidence="5 6" key="1">
    <citation type="journal article" date="2024" name="Science">
        <title>Giant polyketide synthase enzymes in the biosynthesis of giant marine polyether toxins.</title>
        <authorList>
            <person name="Fallon T.R."/>
            <person name="Shende V.V."/>
            <person name="Wierzbicki I.H."/>
            <person name="Pendleton A.L."/>
            <person name="Watervoot N.F."/>
            <person name="Auber R.P."/>
            <person name="Gonzalez D.J."/>
            <person name="Wisecaver J.H."/>
            <person name="Moore B.S."/>
        </authorList>
    </citation>
    <scope>NUCLEOTIDE SEQUENCE [LARGE SCALE GENOMIC DNA]</scope>
    <source>
        <strain evidence="5 6">12B1</strain>
    </source>
</reference>
<dbReference type="InterPro" id="IPR036291">
    <property type="entry name" value="NAD(P)-bd_dom_sf"/>
</dbReference>
<keyword evidence="6" id="KW-1185">Reference proteome</keyword>
<evidence type="ECO:0000256" key="2">
    <source>
        <dbReference type="ARBA" id="ARBA00012948"/>
    </source>
</evidence>
<feature type="chain" id="PRO_5044266329" description="3-oxoacyl-[acyl-carrier-protein] reductase" evidence="4">
    <location>
        <begin position="23"/>
        <end position="294"/>
    </location>
</feature>
<dbReference type="GO" id="GO:0004316">
    <property type="term" value="F:3-oxoacyl-[acyl-carrier-protein] reductase (NADPH) activity"/>
    <property type="evidence" value="ECO:0007669"/>
    <property type="project" value="UniProtKB-EC"/>
</dbReference>
<proteinExistence type="inferred from homology"/>
<dbReference type="Gene3D" id="3.40.50.720">
    <property type="entry name" value="NAD(P)-binding Rossmann-like Domain"/>
    <property type="match status" value="1"/>
</dbReference>
<dbReference type="InterPro" id="IPR002347">
    <property type="entry name" value="SDR_fam"/>
</dbReference>
<evidence type="ECO:0000313" key="5">
    <source>
        <dbReference type="EMBL" id="KAL1519518.1"/>
    </source>
</evidence>
<dbReference type="InterPro" id="IPR050259">
    <property type="entry name" value="SDR"/>
</dbReference>
<protein>
    <recommendedName>
        <fullName evidence="2">3-oxoacyl-[acyl-carrier-protein] reductase</fullName>
        <ecNumber evidence="2">1.1.1.100</ecNumber>
    </recommendedName>
</protein>
<dbReference type="SUPFAM" id="SSF51735">
    <property type="entry name" value="NAD(P)-binding Rossmann-fold domains"/>
    <property type="match status" value="1"/>
</dbReference>
<keyword evidence="4" id="KW-0732">Signal</keyword>
<name>A0AB34JF23_PRYPA</name>
<evidence type="ECO:0000256" key="1">
    <source>
        <dbReference type="ARBA" id="ARBA00006484"/>
    </source>
</evidence>
<sequence>MLRPLLLRTAAASAAALAASHAAASPRRSGTDAPPPPLFDLTGRVALVTGASRGLGHAIAVGLAEHGAHVVMCARCPHALEAARAALLEAVPRARVSVSAFDVRDEAACVGAVAKVESECGRLDILVNNAGVNERAPLAEFSTASFRGVIDANVVGPFVLSRECAKAMQRNGWGRIINVGSIMGTLGRENLHAYVASKHAVTGLTKSMAAELGANGVTVNCIAPGYFKTDLTQPLQLNSTFANEVCSQTPARRWGAARELAGPAVFLASESASYVNGATLVVDGGMSSTFHFSE</sequence>
<dbReference type="NCBIfam" id="NF005559">
    <property type="entry name" value="PRK07231.1"/>
    <property type="match status" value="1"/>
</dbReference>
<dbReference type="Pfam" id="PF13561">
    <property type="entry name" value="adh_short_C2"/>
    <property type="match status" value="1"/>
</dbReference>
<organism evidence="5 6">
    <name type="scientific">Prymnesium parvum</name>
    <name type="common">Toxic golden alga</name>
    <dbReference type="NCBI Taxonomy" id="97485"/>
    <lineage>
        <taxon>Eukaryota</taxon>
        <taxon>Haptista</taxon>
        <taxon>Haptophyta</taxon>
        <taxon>Prymnesiophyceae</taxon>
        <taxon>Prymnesiales</taxon>
        <taxon>Prymnesiaceae</taxon>
        <taxon>Prymnesium</taxon>
    </lineage>
</organism>
<feature type="signal peptide" evidence="4">
    <location>
        <begin position="1"/>
        <end position="22"/>
    </location>
</feature>